<evidence type="ECO:0000259" key="1">
    <source>
        <dbReference type="Pfam" id="PF08501"/>
    </source>
</evidence>
<evidence type="ECO:0000313" key="3">
    <source>
        <dbReference type="Proteomes" id="UP000824596"/>
    </source>
</evidence>
<dbReference type="InterPro" id="IPR013708">
    <property type="entry name" value="Shikimate_DH-bd_N"/>
</dbReference>
<dbReference type="OrthoDB" id="204377at2759"/>
<dbReference type="EMBL" id="JAIZPD010000005">
    <property type="protein sequence ID" value="KAH0962724.1"/>
    <property type="molecule type" value="Genomic_DNA"/>
</dbReference>
<sequence length="317" mass="34138">MEAPCLSGQDQDDANALKRHGYVFGENLARSLSPLLHQEVYRHLGLRWGQLRLDSADISLFLDLAQHPSFYGASITMPNKVAILPHLNGMTNECKAVGACNTVFIREADGRRLLYGANTDIVGVRDALDFNVADSTTAYRNRPALVVGGGGAARSAIYALRRWMGVAEIYVVNRDADEAEAMVHDCTTRGYGQSLRHVTSAEEAEGLQGPGAIVACVPDAVPRTVGEMRARRTVDVLLGKTGGRGVVLDMCYNPTPFTALGALAKAHGCRVVMGTEAMIWQGLEQDRYWTGMEVGEAAVRAIRAVIAANVAQSSHQG</sequence>
<gene>
    <name evidence="2" type="ORF">HRG_05234</name>
</gene>
<dbReference type="GO" id="GO:0004764">
    <property type="term" value="F:shikimate 3-dehydrogenase (NADP+) activity"/>
    <property type="evidence" value="ECO:0007669"/>
    <property type="project" value="InterPro"/>
</dbReference>
<dbReference type="Pfam" id="PF08501">
    <property type="entry name" value="Shikimate_dh_N"/>
    <property type="match status" value="1"/>
</dbReference>
<dbReference type="SUPFAM" id="SSF53223">
    <property type="entry name" value="Aminoacid dehydrogenase-like, N-terminal domain"/>
    <property type="match status" value="1"/>
</dbReference>
<dbReference type="InterPro" id="IPR036291">
    <property type="entry name" value="NAD(P)-bd_dom_sf"/>
</dbReference>
<dbReference type="Proteomes" id="UP000824596">
    <property type="component" value="Unassembled WGS sequence"/>
</dbReference>
<evidence type="ECO:0000313" key="2">
    <source>
        <dbReference type="EMBL" id="KAH0962724.1"/>
    </source>
</evidence>
<dbReference type="GO" id="GO:0009423">
    <property type="term" value="P:chorismate biosynthetic process"/>
    <property type="evidence" value="ECO:0007669"/>
    <property type="project" value="TreeGrafter"/>
</dbReference>
<accession>A0A9P8MX01</accession>
<feature type="domain" description="Shikimate dehydrogenase substrate binding N-terminal" evidence="1">
    <location>
        <begin position="23"/>
        <end position="103"/>
    </location>
</feature>
<name>A0A9P8MX01_9HYPO</name>
<dbReference type="InterPro" id="IPR046346">
    <property type="entry name" value="Aminoacid_DH-like_N_sf"/>
</dbReference>
<dbReference type="InterPro" id="IPR022893">
    <property type="entry name" value="Shikimate_DH_fam"/>
</dbReference>
<dbReference type="Gene3D" id="3.40.50.720">
    <property type="entry name" value="NAD(P)-binding Rossmann-like Domain"/>
    <property type="match status" value="1"/>
</dbReference>
<keyword evidence="3" id="KW-1185">Reference proteome</keyword>
<dbReference type="GeneID" id="68354363"/>
<dbReference type="PANTHER" id="PTHR21089:SF1">
    <property type="entry name" value="BIFUNCTIONAL 3-DEHYDROQUINATE DEHYDRATASE_SHIKIMATE DEHYDROGENASE, CHLOROPLASTIC"/>
    <property type="match status" value="1"/>
</dbReference>
<dbReference type="RefSeq" id="XP_044720237.1">
    <property type="nucleotide sequence ID" value="XM_044863705.1"/>
</dbReference>
<dbReference type="AlphaFoldDB" id="A0A9P8MX01"/>
<protein>
    <submittedName>
        <fullName evidence="2">Shikimate dehydrogenase substrate binding domain-containing protein</fullName>
    </submittedName>
</protein>
<dbReference type="SUPFAM" id="SSF51735">
    <property type="entry name" value="NAD(P)-binding Rossmann-fold domains"/>
    <property type="match status" value="1"/>
</dbReference>
<dbReference type="PANTHER" id="PTHR21089">
    <property type="entry name" value="SHIKIMATE DEHYDROGENASE"/>
    <property type="match status" value="1"/>
</dbReference>
<dbReference type="Gene3D" id="3.40.50.10860">
    <property type="entry name" value="Leucine Dehydrogenase, chain A, domain 1"/>
    <property type="match status" value="1"/>
</dbReference>
<comment type="caution">
    <text evidence="2">The sequence shown here is derived from an EMBL/GenBank/DDBJ whole genome shotgun (WGS) entry which is preliminary data.</text>
</comment>
<reference evidence="2" key="1">
    <citation type="submission" date="2021-09" db="EMBL/GenBank/DDBJ databases">
        <title>A high-quality genome of the endoparasitic fungus Hirsutella rhossiliensis with a comparison of Hirsutella genomes reveals transposable elements contributing to genome size variation.</title>
        <authorList>
            <person name="Lin R."/>
            <person name="Jiao Y."/>
            <person name="Sun X."/>
            <person name="Ling J."/>
            <person name="Xie B."/>
            <person name="Cheng X."/>
        </authorList>
    </citation>
    <scope>NUCLEOTIDE SEQUENCE</scope>
    <source>
        <strain evidence="2">HR02</strain>
    </source>
</reference>
<proteinExistence type="predicted"/>
<dbReference type="GO" id="GO:0019632">
    <property type="term" value="P:shikimate metabolic process"/>
    <property type="evidence" value="ECO:0007669"/>
    <property type="project" value="TreeGrafter"/>
</dbReference>
<organism evidence="2 3">
    <name type="scientific">Hirsutella rhossiliensis</name>
    <dbReference type="NCBI Taxonomy" id="111463"/>
    <lineage>
        <taxon>Eukaryota</taxon>
        <taxon>Fungi</taxon>
        <taxon>Dikarya</taxon>
        <taxon>Ascomycota</taxon>
        <taxon>Pezizomycotina</taxon>
        <taxon>Sordariomycetes</taxon>
        <taxon>Hypocreomycetidae</taxon>
        <taxon>Hypocreales</taxon>
        <taxon>Ophiocordycipitaceae</taxon>
        <taxon>Hirsutella</taxon>
    </lineage>
</organism>
<dbReference type="CDD" id="cd01065">
    <property type="entry name" value="NAD_bind_Shikimate_DH"/>
    <property type="match status" value="1"/>
</dbReference>